<dbReference type="GO" id="GO:0000981">
    <property type="term" value="F:DNA-binding transcription factor activity, RNA polymerase II-specific"/>
    <property type="evidence" value="ECO:0007669"/>
    <property type="project" value="InterPro"/>
</dbReference>
<keyword evidence="9" id="KW-1185">Reference proteome</keyword>
<dbReference type="Gene3D" id="1.10.10.60">
    <property type="entry name" value="Homeodomain-like"/>
    <property type="match status" value="1"/>
</dbReference>
<evidence type="ECO:0000256" key="2">
    <source>
        <dbReference type="ARBA" id="ARBA00023125"/>
    </source>
</evidence>
<accession>A0A7E4W8J2</accession>
<dbReference type="CDD" id="cd00086">
    <property type="entry name" value="homeodomain"/>
    <property type="match status" value="1"/>
</dbReference>
<evidence type="ECO:0000256" key="1">
    <source>
        <dbReference type="ARBA" id="ARBA00004123"/>
    </source>
</evidence>
<feature type="compositionally biased region" description="Polar residues" evidence="7">
    <location>
        <begin position="162"/>
        <end position="174"/>
    </location>
</feature>
<reference evidence="9" key="1">
    <citation type="journal article" date="2013" name="Genetics">
        <title>The draft genome and transcriptome of Panagrellus redivivus are shaped by the harsh demands of a free-living lifestyle.</title>
        <authorList>
            <person name="Srinivasan J."/>
            <person name="Dillman A.R."/>
            <person name="Macchietto M.G."/>
            <person name="Heikkinen L."/>
            <person name="Lakso M."/>
            <person name="Fracchia K.M."/>
            <person name="Antoshechkin I."/>
            <person name="Mortazavi A."/>
            <person name="Wong G."/>
            <person name="Sternberg P.W."/>
        </authorList>
    </citation>
    <scope>NUCLEOTIDE SEQUENCE [LARGE SCALE GENOMIC DNA]</scope>
    <source>
        <strain evidence="9">MT8872</strain>
    </source>
</reference>
<evidence type="ECO:0000256" key="6">
    <source>
        <dbReference type="RuleBase" id="RU000682"/>
    </source>
</evidence>
<keyword evidence="3 5" id="KW-0371">Homeobox</keyword>
<dbReference type="PANTHER" id="PTHR24333">
    <property type="entry name" value="HOMEO BOX HB9 LIKE A-RELATED"/>
    <property type="match status" value="1"/>
</dbReference>
<dbReference type="InterPro" id="IPR050848">
    <property type="entry name" value="Homeobox_TF"/>
</dbReference>
<reference evidence="10" key="2">
    <citation type="submission" date="2020-10" db="UniProtKB">
        <authorList>
            <consortium name="WormBaseParasite"/>
        </authorList>
    </citation>
    <scope>IDENTIFICATION</scope>
</reference>
<evidence type="ECO:0000259" key="8">
    <source>
        <dbReference type="PROSITE" id="PS50071"/>
    </source>
</evidence>
<evidence type="ECO:0000256" key="5">
    <source>
        <dbReference type="PROSITE-ProRule" id="PRU00108"/>
    </source>
</evidence>
<feature type="region of interest" description="Disordered" evidence="7">
    <location>
        <begin position="159"/>
        <end position="223"/>
    </location>
</feature>
<feature type="domain" description="Homeobox" evidence="8">
    <location>
        <begin position="96"/>
        <end position="156"/>
    </location>
</feature>
<keyword evidence="4 5" id="KW-0539">Nucleus</keyword>
<keyword evidence="2 5" id="KW-0238">DNA-binding</keyword>
<evidence type="ECO:0000313" key="9">
    <source>
        <dbReference type="Proteomes" id="UP000492821"/>
    </source>
</evidence>
<dbReference type="PANTHER" id="PTHR24333:SF8">
    <property type="entry name" value="HOMEOBOX PROTEIN CEH-62"/>
    <property type="match status" value="1"/>
</dbReference>
<comment type="subcellular location">
    <subcellularLocation>
        <location evidence="1 5 6">Nucleus</location>
    </subcellularLocation>
</comment>
<feature type="compositionally biased region" description="Low complexity" evidence="7">
    <location>
        <begin position="175"/>
        <end position="188"/>
    </location>
</feature>
<dbReference type="Proteomes" id="UP000492821">
    <property type="component" value="Unassembled WGS sequence"/>
</dbReference>
<dbReference type="AlphaFoldDB" id="A0A7E4W8J2"/>
<evidence type="ECO:0000256" key="7">
    <source>
        <dbReference type="SAM" id="MobiDB-lite"/>
    </source>
</evidence>
<feature type="DNA-binding region" description="Homeobox" evidence="5">
    <location>
        <begin position="98"/>
        <end position="157"/>
    </location>
</feature>
<proteinExistence type="predicted"/>
<dbReference type="WBParaSite" id="Pan_g8920.t1">
    <property type="protein sequence ID" value="Pan_g8920.t1"/>
    <property type="gene ID" value="Pan_g8920"/>
</dbReference>
<dbReference type="InterPro" id="IPR001356">
    <property type="entry name" value="HD"/>
</dbReference>
<dbReference type="Pfam" id="PF00046">
    <property type="entry name" value="Homeodomain"/>
    <property type="match status" value="1"/>
</dbReference>
<organism evidence="9 10">
    <name type="scientific">Panagrellus redivivus</name>
    <name type="common">Microworm</name>
    <dbReference type="NCBI Taxonomy" id="6233"/>
    <lineage>
        <taxon>Eukaryota</taxon>
        <taxon>Metazoa</taxon>
        <taxon>Ecdysozoa</taxon>
        <taxon>Nematoda</taxon>
        <taxon>Chromadorea</taxon>
        <taxon>Rhabditida</taxon>
        <taxon>Tylenchina</taxon>
        <taxon>Panagrolaimomorpha</taxon>
        <taxon>Panagrolaimoidea</taxon>
        <taxon>Panagrolaimidae</taxon>
        <taxon>Panagrellus</taxon>
    </lineage>
</organism>
<evidence type="ECO:0000256" key="4">
    <source>
        <dbReference type="ARBA" id="ARBA00023242"/>
    </source>
</evidence>
<name>A0A7E4W8J2_PANRE</name>
<feature type="compositionally biased region" description="Low complexity" evidence="7">
    <location>
        <begin position="209"/>
        <end position="223"/>
    </location>
</feature>
<dbReference type="PROSITE" id="PS00027">
    <property type="entry name" value="HOMEOBOX_1"/>
    <property type="match status" value="1"/>
</dbReference>
<dbReference type="SUPFAM" id="SSF46689">
    <property type="entry name" value="Homeodomain-like"/>
    <property type="match status" value="1"/>
</dbReference>
<dbReference type="SMART" id="SM00389">
    <property type="entry name" value="HOX"/>
    <property type="match status" value="1"/>
</dbReference>
<sequence length="272" mass="28562">MSSAQCFPMLPSFKPHELLNLASTTTTTPGASGFPAGVIDPMAYLSALLPSLTSSSLASAAVQNANGVDSVAAFGLNIAPSTTASVSPSDGSRLNNVKRRNRTTFTHEQAMSLEREYALDQYMPRSRRAIVAASLQLTEGQVKTWFQNRRAKDKRIDKLNGITGSNSASVSPRGSISISPKSSTTTKPLFDTNFLMPPMNGGARPTPSPTLSTSSSSHSPISPLSPLLSSGVMSFLSGETPLNATQNELNSASALTALYLQALQLQASPAIS</sequence>
<dbReference type="GO" id="GO:0003677">
    <property type="term" value="F:DNA binding"/>
    <property type="evidence" value="ECO:0007669"/>
    <property type="project" value="UniProtKB-UniRule"/>
</dbReference>
<dbReference type="InterPro" id="IPR009057">
    <property type="entry name" value="Homeodomain-like_sf"/>
</dbReference>
<evidence type="ECO:0000256" key="3">
    <source>
        <dbReference type="ARBA" id="ARBA00023155"/>
    </source>
</evidence>
<evidence type="ECO:0000313" key="10">
    <source>
        <dbReference type="WBParaSite" id="Pan_g8920.t1"/>
    </source>
</evidence>
<dbReference type="InterPro" id="IPR017970">
    <property type="entry name" value="Homeobox_CS"/>
</dbReference>
<dbReference type="PROSITE" id="PS50071">
    <property type="entry name" value="HOMEOBOX_2"/>
    <property type="match status" value="1"/>
</dbReference>
<protein>
    <submittedName>
        <fullName evidence="10">Homeobox domain-containing protein</fullName>
    </submittedName>
</protein>
<dbReference type="GO" id="GO:0005634">
    <property type="term" value="C:nucleus"/>
    <property type="evidence" value="ECO:0007669"/>
    <property type="project" value="UniProtKB-SubCell"/>
</dbReference>